<evidence type="ECO:0000259" key="3">
    <source>
        <dbReference type="Pfam" id="PF00561"/>
    </source>
</evidence>
<feature type="compositionally biased region" description="Gly residues" evidence="1">
    <location>
        <begin position="320"/>
        <end position="330"/>
    </location>
</feature>
<protein>
    <submittedName>
        <fullName evidence="4">Alpha/beta-hydrolase</fullName>
    </submittedName>
</protein>
<dbReference type="Gene3D" id="3.40.50.1820">
    <property type="entry name" value="alpha/beta hydrolase"/>
    <property type="match status" value="1"/>
</dbReference>
<feature type="transmembrane region" description="Helical" evidence="2">
    <location>
        <begin position="6"/>
        <end position="29"/>
    </location>
</feature>
<dbReference type="InterPro" id="IPR029058">
    <property type="entry name" value="AB_hydrolase_fold"/>
</dbReference>
<keyword evidence="4" id="KW-0378">Hydrolase</keyword>
<dbReference type="OrthoDB" id="10249433at2759"/>
<dbReference type="GO" id="GO:0016020">
    <property type="term" value="C:membrane"/>
    <property type="evidence" value="ECO:0007669"/>
    <property type="project" value="TreeGrafter"/>
</dbReference>
<reference evidence="4 5" key="1">
    <citation type="journal article" date="2015" name="Genome Biol. Evol.">
        <title>Phylogenomic analyses indicate that early fungi evolved digesting cell walls of algal ancestors of land plants.</title>
        <authorList>
            <person name="Chang Y."/>
            <person name="Wang S."/>
            <person name="Sekimoto S."/>
            <person name="Aerts A.L."/>
            <person name="Choi C."/>
            <person name="Clum A."/>
            <person name="LaButti K.M."/>
            <person name="Lindquist E.A."/>
            <person name="Yee Ngan C."/>
            <person name="Ohm R.A."/>
            <person name="Salamov A.A."/>
            <person name="Grigoriev I.V."/>
            <person name="Spatafora J.W."/>
            <person name="Berbee M.L."/>
        </authorList>
    </citation>
    <scope>NUCLEOTIDE SEQUENCE [LARGE SCALE GENOMIC DNA]</scope>
    <source>
        <strain evidence="4 5">JEL478</strain>
    </source>
</reference>
<evidence type="ECO:0000256" key="1">
    <source>
        <dbReference type="SAM" id="MobiDB-lite"/>
    </source>
</evidence>
<evidence type="ECO:0000313" key="5">
    <source>
        <dbReference type="Proteomes" id="UP000070544"/>
    </source>
</evidence>
<keyword evidence="5" id="KW-1185">Reference proteome</keyword>
<dbReference type="STRING" id="1344416.A0A139AMK2"/>
<feature type="region of interest" description="Disordered" evidence="1">
    <location>
        <begin position="305"/>
        <end position="332"/>
    </location>
</feature>
<feature type="domain" description="AB hydrolase-1" evidence="3">
    <location>
        <begin position="131"/>
        <end position="248"/>
    </location>
</feature>
<proteinExistence type="predicted"/>
<dbReference type="SUPFAM" id="SSF53474">
    <property type="entry name" value="alpha/beta-Hydrolases"/>
    <property type="match status" value="1"/>
</dbReference>
<dbReference type="PANTHER" id="PTHR12277">
    <property type="entry name" value="ALPHA/BETA HYDROLASE DOMAIN-CONTAINING PROTEIN"/>
    <property type="match status" value="1"/>
</dbReference>
<keyword evidence="2" id="KW-0812">Transmembrane</keyword>
<organism evidence="4 5">
    <name type="scientific">Gonapodya prolifera (strain JEL478)</name>
    <name type="common">Monoblepharis prolifera</name>
    <dbReference type="NCBI Taxonomy" id="1344416"/>
    <lineage>
        <taxon>Eukaryota</taxon>
        <taxon>Fungi</taxon>
        <taxon>Fungi incertae sedis</taxon>
        <taxon>Chytridiomycota</taxon>
        <taxon>Chytridiomycota incertae sedis</taxon>
        <taxon>Monoblepharidomycetes</taxon>
        <taxon>Monoblepharidales</taxon>
        <taxon>Gonapodyaceae</taxon>
        <taxon>Gonapodya</taxon>
    </lineage>
</organism>
<keyword evidence="2" id="KW-1133">Transmembrane helix</keyword>
<dbReference type="EMBL" id="KQ965745">
    <property type="protein sequence ID" value="KXS17753.1"/>
    <property type="molecule type" value="Genomic_DNA"/>
</dbReference>
<keyword evidence="2" id="KW-0472">Membrane</keyword>
<evidence type="ECO:0000256" key="2">
    <source>
        <dbReference type="SAM" id="Phobius"/>
    </source>
</evidence>
<dbReference type="AlphaFoldDB" id="A0A139AMK2"/>
<sequence length="417" mass="44800">MPEFVSAVQNIAFLALVAGGGIVTLLYVFQRSLIYPASIPAGSRTSVAKPSDFSIHRWHDLTLTASDGVKVRAYLIWGSGASDDRKSRVDQALVQETSEDGLRWRAGADRMSTAPATDAKVAPYGDFSETTIVFFHANAGNVGHRLPIFAFLPRLLRPAPNVLMLSYRGYGLSEGTPSEDGIVRDADAAVEYVRGHPWLRESAVVVYGQSIGGAVALRTAARHPDVIRGVILENTFASLPTLVPHVLPLLRPLAGLLPSLLYDTWQSHAALTSIPASTPVLFLSGSRDELVPQSQMKTLWRAGLARSGKGEKGGSESEGTGAGAGAGGAAGEKKDPVQVWREFANGTHNDTLMQEGYFRELALFYHHHVHSLSSPPAPVYLAGSGYPRLVRLAQDGSVERWSDATDVEQVGVSVARR</sequence>
<gene>
    <name evidence="4" type="ORF">M427DRAFT_68259</name>
</gene>
<name>A0A139AMK2_GONPJ</name>
<dbReference type="OMA" id="CAVMMVD"/>
<evidence type="ECO:0000313" key="4">
    <source>
        <dbReference type="EMBL" id="KXS17753.1"/>
    </source>
</evidence>
<dbReference type="InterPro" id="IPR000073">
    <property type="entry name" value="AB_hydrolase_1"/>
</dbReference>
<dbReference type="PANTHER" id="PTHR12277:SF81">
    <property type="entry name" value="PROTEIN ABHD13"/>
    <property type="match status" value="1"/>
</dbReference>
<accession>A0A139AMK2</accession>
<dbReference type="Proteomes" id="UP000070544">
    <property type="component" value="Unassembled WGS sequence"/>
</dbReference>
<dbReference type="Pfam" id="PF00561">
    <property type="entry name" value="Abhydrolase_1"/>
    <property type="match status" value="1"/>
</dbReference>
<dbReference type="GO" id="GO:0008474">
    <property type="term" value="F:palmitoyl-(protein) hydrolase activity"/>
    <property type="evidence" value="ECO:0007669"/>
    <property type="project" value="TreeGrafter"/>
</dbReference>